<keyword evidence="3" id="KW-0238">DNA-binding</keyword>
<proteinExistence type="inferred from homology"/>
<dbReference type="InterPro" id="IPR044946">
    <property type="entry name" value="Restrct_endonuc_typeI_TRD_sf"/>
</dbReference>
<feature type="domain" description="Type I restriction modification DNA specificity" evidence="4">
    <location>
        <begin position="55"/>
        <end position="209"/>
    </location>
</feature>
<evidence type="ECO:0000313" key="6">
    <source>
        <dbReference type="Proteomes" id="UP000295537"/>
    </source>
</evidence>
<evidence type="ECO:0000313" key="5">
    <source>
        <dbReference type="EMBL" id="TCP18819.1"/>
    </source>
</evidence>
<dbReference type="SUPFAM" id="SSF116734">
    <property type="entry name" value="DNA methylase specificity domain"/>
    <property type="match status" value="2"/>
</dbReference>
<gene>
    <name evidence="5" type="ORF">EV693_10185</name>
</gene>
<dbReference type="AlphaFoldDB" id="A0A4R2NCA6"/>
<reference evidence="5 6" key="1">
    <citation type="submission" date="2019-03" db="EMBL/GenBank/DDBJ databases">
        <title>Genomic Encyclopedia of Type Strains, Phase IV (KMG-IV): sequencing the most valuable type-strain genomes for metagenomic binning, comparative biology and taxonomic classification.</title>
        <authorList>
            <person name="Goeker M."/>
        </authorList>
    </citation>
    <scope>NUCLEOTIDE SEQUENCE [LARGE SCALE GENOMIC DNA]</scope>
    <source>
        <strain evidence="5 6">DSM 16380</strain>
    </source>
</reference>
<evidence type="ECO:0000256" key="1">
    <source>
        <dbReference type="ARBA" id="ARBA00010923"/>
    </source>
</evidence>
<comment type="similarity">
    <text evidence="1">Belongs to the type-I restriction system S methylase family.</text>
</comment>
<dbReference type="InterPro" id="IPR052021">
    <property type="entry name" value="Type-I_RS_S_subunit"/>
</dbReference>
<dbReference type="Proteomes" id="UP000295537">
    <property type="component" value="Unassembled WGS sequence"/>
</dbReference>
<name>A0A4R2NCA6_9PAST</name>
<protein>
    <submittedName>
        <fullName evidence="5">Type I restriction enzyme S subunit</fullName>
    </submittedName>
</protein>
<accession>A0A4R2NCA6</accession>
<dbReference type="InterPro" id="IPR000055">
    <property type="entry name" value="Restrct_endonuc_typeI_TRD"/>
</dbReference>
<dbReference type="Pfam" id="PF01420">
    <property type="entry name" value="Methylase_S"/>
    <property type="match status" value="2"/>
</dbReference>
<sequence>MLEGLEVTILNYSEVLEDNFTYRIDAEFFKKIYLEEERIIDKFGFVESKNSIIVKGGKRLPEGHDFLNKKNGIPYIRAEDIKNGFVDYTNSPRISLHTHKEIHNYQTKYNDVLMTIVGNSVGDIGIVKFNLDICNLTENAVRLVTNGIKPEYVFIFLLSKFGQHYIERNKVGTAQPKLSIERIRKIKIPILSSEFQTKIETDVLQSFEKLSQAKATYSAAETLLLETLGLQDFQAKEQAVNIKSFSETFRLSGRLDAEYYQEKYDKLMQQLISKPHKYLCNLAEIKKSIEPGSETYDTSGLPFIRVSDYDKFQINAPAKYLAHAFCSNNSKLINALKPKKGTILFSKDGTVGIAHLLTEDLDAITSGAILHLTVKDKCVLPEYLNMVLNSSVVQMQAERDIGGSIIRHWRVEEISQLVIPIIPMHIQTKIASLIQQSNCLRLESKTLLEKAKIAIELAIEKDEKSALDFTREISNEYNAH</sequence>
<feature type="domain" description="Type I restriction modification DNA specificity" evidence="4">
    <location>
        <begin position="284"/>
        <end position="436"/>
    </location>
</feature>
<organism evidence="5 6">
    <name type="scientific">Nicoletella semolina</name>
    <dbReference type="NCBI Taxonomy" id="271160"/>
    <lineage>
        <taxon>Bacteria</taxon>
        <taxon>Pseudomonadati</taxon>
        <taxon>Pseudomonadota</taxon>
        <taxon>Gammaproteobacteria</taxon>
        <taxon>Pasteurellales</taxon>
        <taxon>Pasteurellaceae</taxon>
        <taxon>Nicoletella</taxon>
    </lineage>
</organism>
<evidence type="ECO:0000256" key="2">
    <source>
        <dbReference type="ARBA" id="ARBA00022747"/>
    </source>
</evidence>
<keyword evidence="2" id="KW-0680">Restriction system</keyword>
<dbReference type="GO" id="GO:0009307">
    <property type="term" value="P:DNA restriction-modification system"/>
    <property type="evidence" value="ECO:0007669"/>
    <property type="project" value="UniProtKB-KW"/>
</dbReference>
<evidence type="ECO:0000256" key="3">
    <source>
        <dbReference type="ARBA" id="ARBA00023125"/>
    </source>
</evidence>
<dbReference type="PANTHER" id="PTHR30408:SF12">
    <property type="entry name" value="TYPE I RESTRICTION ENZYME MJAVIII SPECIFICITY SUBUNIT"/>
    <property type="match status" value="1"/>
</dbReference>
<evidence type="ECO:0000259" key="4">
    <source>
        <dbReference type="Pfam" id="PF01420"/>
    </source>
</evidence>
<comment type="caution">
    <text evidence="5">The sequence shown here is derived from an EMBL/GenBank/DDBJ whole genome shotgun (WGS) entry which is preliminary data.</text>
</comment>
<dbReference type="CDD" id="cd17256">
    <property type="entry name" value="RMtype1_S_EcoJA65PI-TRD1-CR1_like"/>
    <property type="match status" value="1"/>
</dbReference>
<dbReference type="GO" id="GO:0003677">
    <property type="term" value="F:DNA binding"/>
    <property type="evidence" value="ECO:0007669"/>
    <property type="project" value="UniProtKB-KW"/>
</dbReference>
<dbReference type="EMBL" id="SLXJ01000001">
    <property type="protein sequence ID" value="TCP18819.1"/>
    <property type="molecule type" value="Genomic_DNA"/>
</dbReference>
<dbReference type="Gene3D" id="3.90.220.20">
    <property type="entry name" value="DNA methylase specificity domains"/>
    <property type="match status" value="2"/>
</dbReference>
<keyword evidence="6" id="KW-1185">Reference proteome</keyword>
<dbReference type="PANTHER" id="PTHR30408">
    <property type="entry name" value="TYPE-1 RESTRICTION ENZYME ECOKI SPECIFICITY PROTEIN"/>
    <property type="match status" value="1"/>
</dbReference>